<keyword evidence="2" id="KW-0378">Hydrolase</keyword>
<dbReference type="PANTHER" id="PTHR47396:SF1">
    <property type="entry name" value="ATP-DEPENDENT HELICASE IRC3-RELATED"/>
    <property type="match status" value="1"/>
</dbReference>
<comment type="caution">
    <text evidence="2">The sequence shown here is derived from an EMBL/GenBank/DDBJ whole genome shotgun (WGS) entry which is preliminary data.</text>
</comment>
<dbReference type="InterPro" id="IPR050742">
    <property type="entry name" value="Helicase_Restrict-Modif_Enz"/>
</dbReference>
<dbReference type="GO" id="GO:0036121">
    <property type="term" value="F:double-stranded DNA helicase activity"/>
    <property type="evidence" value="ECO:0007669"/>
    <property type="project" value="TreeGrafter"/>
</dbReference>
<dbReference type="InterPro" id="IPR027417">
    <property type="entry name" value="P-loop_NTPase"/>
</dbReference>
<protein>
    <submittedName>
        <fullName evidence="2">DEAD/DEAH box helicase</fullName>
    </submittedName>
</protein>
<dbReference type="SUPFAM" id="SSF52540">
    <property type="entry name" value="P-loop containing nucleoside triphosphate hydrolases"/>
    <property type="match status" value="1"/>
</dbReference>
<dbReference type="PANTHER" id="PTHR47396">
    <property type="entry name" value="TYPE I RESTRICTION ENZYME ECOKI R PROTEIN"/>
    <property type="match status" value="1"/>
</dbReference>
<dbReference type="GO" id="GO:0005524">
    <property type="term" value="F:ATP binding"/>
    <property type="evidence" value="ECO:0007669"/>
    <property type="project" value="InterPro"/>
</dbReference>
<dbReference type="EMBL" id="QYUQ01000002">
    <property type="protein sequence ID" value="RJG02270.1"/>
    <property type="molecule type" value="Genomic_DNA"/>
</dbReference>
<accession>A0A3A3GMR6</accession>
<keyword evidence="2" id="KW-0547">Nucleotide-binding</keyword>
<dbReference type="PROSITE" id="PS51192">
    <property type="entry name" value="HELICASE_ATP_BIND_1"/>
    <property type="match status" value="1"/>
</dbReference>
<keyword evidence="2" id="KW-0347">Helicase</keyword>
<keyword evidence="3" id="KW-1185">Reference proteome</keyword>
<gene>
    <name evidence="2" type="ORF">D3878_12365</name>
</gene>
<name>A0A3A3GMR6_9BURK</name>
<dbReference type="GO" id="GO:0000403">
    <property type="term" value="F:Y-form DNA binding"/>
    <property type="evidence" value="ECO:0007669"/>
    <property type="project" value="TreeGrafter"/>
</dbReference>
<evidence type="ECO:0000313" key="2">
    <source>
        <dbReference type="EMBL" id="RJG02270.1"/>
    </source>
</evidence>
<feature type="domain" description="Helicase ATP-binding" evidence="1">
    <location>
        <begin position="54"/>
        <end position="253"/>
    </location>
</feature>
<dbReference type="InterPro" id="IPR003593">
    <property type="entry name" value="AAA+_ATPase"/>
</dbReference>
<dbReference type="InterPro" id="IPR014001">
    <property type="entry name" value="Helicase_ATP-bd"/>
</dbReference>
<reference evidence="3" key="1">
    <citation type="submission" date="2018-09" db="EMBL/GenBank/DDBJ databases">
        <authorList>
            <person name="Zhu H."/>
        </authorList>
    </citation>
    <scope>NUCLEOTIDE SEQUENCE [LARGE SCALE GENOMIC DNA]</scope>
    <source>
        <strain evidence="3">K1S02-23</strain>
    </source>
</reference>
<organism evidence="2 3">
    <name type="scientific">Noviherbaspirillum sedimenti</name>
    <dbReference type="NCBI Taxonomy" id="2320865"/>
    <lineage>
        <taxon>Bacteria</taxon>
        <taxon>Pseudomonadati</taxon>
        <taxon>Pseudomonadota</taxon>
        <taxon>Betaproteobacteria</taxon>
        <taxon>Burkholderiales</taxon>
        <taxon>Oxalobacteraceae</taxon>
        <taxon>Noviherbaspirillum</taxon>
    </lineage>
</organism>
<dbReference type="AlphaFoldDB" id="A0A3A3GMR6"/>
<evidence type="ECO:0000259" key="1">
    <source>
        <dbReference type="PROSITE" id="PS51192"/>
    </source>
</evidence>
<dbReference type="SMART" id="SM00382">
    <property type="entry name" value="AAA"/>
    <property type="match status" value="1"/>
</dbReference>
<dbReference type="SMART" id="SM00487">
    <property type="entry name" value="DEXDc"/>
    <property type="match status" value="1"/>
</dbReference>
<dbReference type="InterPro" id="IPR006935">
    <property type="entry name" value="Helicase/UvrB_N"/>
</dbReference>
<dbReference type="GO" id="GO:0016787">
    <property type="term" value="F:hydrolase activity"/>
    <property type="evidence" value="ECO:0007669"/>
    <property type="project" value="InterPro"/>
</dbReference>
<dbReference type="Gene3D" id="3.40.50.300">
    <property type="entry name" value="P-loop containing nucleotide triphosphate hydrolases"/>
    <property type="match status" value="2"/>
</dbReference>
<dbReference type="Pfam" id="PF04851">
    <property type="entry name" value="ResIII"/>
    <property type="match status" value="1"/>
</dbReference>
<dbReference type="Proteomes" id="UP000266327">
    <property type="component" value="Unassembled WGS sequence"/>
</dbReference>
<proteinExistence type="predicted"/>
<sequence length="867" mass="97578">MARAACCAAIQRLSRKFPYQFVRELYPMKLELKDFQDDAVDQLIKKLNPAKREVAEGGDRQAVILAAPTGSGKTVITAALIEEILTGSDRFVAEPDAVFLWLSDQPVLNEQSKKRIASASTKLGNSDLIIVDTDFDRQTFIGGKVYFINTQKLGKDKLLTSGRGDKRAFTIWETISNTAKAKKDRFYLIIDEAHRGTKVNRNDEATRQTVMQKFVKGSEGEIPAIDLILGVSATPQRFQQLIDGQSNRTPRKCEVNPLDVRASGLLKDRIMVFHPSEAFPTDTTMLRAAVQQWRNMGVQWQEYTQEQGLPPMHPALIIQVQDGSGDGLSRTDLNEVIATIEKEIGPIDPIHIAHCFEHDTPISVNGVLIRKIDASRIQEETNIRFILFKMALTTGWDCPRAEVMMSFRTAQDDTLIAQLIGRMVRTPLARRIEGSEILNTVSLYLPHYDQEGLTRVVNHLKQGDPMELPPTDVEDGAKMVTFTRASNMDEAFEALTSLPTYRVERVRKVSNTRRLMALSRLLTTMHEVDMSAWDDSKKLVIDTLDAELARLKGDDPNFDAKVKGSGQITLNAVIVEQGTWKETHGQTLTVALDEKNINDLFNRAGQRLGEGLHLDYWQTHYDQDEAAEMPSRSRLELFLMLQDEKTWKTLEAVCGARCEALLKQNKAAIKKLTTAEQEDYNKVQQIAKEPEALSFLPPTEIMQSIDAKDPAFRNYDQHLFVDAKENFTAALNTWEHLVIAAEIAQEDLVGWLRNIPRKPWALSLPYEQAGEDRPMYPDFLVVRREADGMVVDILEPHSPALSDSYAKAKGLAQFAAKHKMSFGRIELIRLEGNEIKRLDLIDVEIRKKVLAVDSNAGLDLVFGIVNS</sequence>
<evidence type="ECO:0000313" key="3">
    <source>
        <dbReference type="Proteomes" id="UP000266327"/>
    </source>
</evidence>
<dbReference type="GO" id="GO:0061749">
    <property type="term" value="F:forked DNA-dependent helicase activity"/>
    <property type="evidence" value="ECO:0007669"/>
    <property type="project" value="TreeGrafter"/>
</dbReference>
<keyword evidence="2" id="KW-0067">ATP-binding</keyword>